<proteinExistence type="predicted"/>
<dbReference type="EMBL" id="WEHW01000031">
    <property type="protein sequence ID" value="KAB7650680.1"/>
    <property type="molecule type" value="Genomic_DNA"/>
</dbReference>
<comment type="caution">
    <text evidence="2">The sequence shown here is derived from an EMBL/GenBank/DDBJ whole genome shotgun (WGS) entry which is preliminary data.</text>
</comment>
<dbReference type="PANTHER" id="PTHR21366:SF14">
    <property type="entry name" value="GLYOXALASE DOMAIN-CONTAINING PROTEIN 5"/>
    <property type="match status" value="1"/>
</dbReference>
<dbReference type="InterPro" id="IPR004360">
    <property type="entry name" value="Glyas_Fos-R_dOase_dom"/>
</dbReference>
<name>A0AAI9WMS3_9BURK</name>
<keyword evidence="3" id="KW-1185">Reference proteome</keyword>
<reference evidence="2 3" key="1">
    <citation type="submission" date="2019-10" db="EMBL/GenBank/DDBJ databases">
        <title>Genome diversity of Sutterella seckii.</title>
        <authorList>
            <person name="Chaplin A.V."/>
            <person name="Sokolova S.R."/>
            <person name="Mosin K.A."/>
            <person name="Ivanova E.L."/>
            <person name="Kochetkova T.O."/>
            <person name="Goltsov A.Y."/>
            <person name="Trofimov D.Y."/>
            <person name="Efimov B.A."/>
        </authorList>
    </citation>
    <scope>NUCLEOTIDE SEQUENCE [LARGE SCALE GENOMIC DNA]</scope>
    <source>
        <strain evidence="2 3">ASD3426</strain>
    </source>
</reference>
<dbReference type="InterPro" id="IPR050383">
    <property type="entry name" value="GlyoxalaseI/FosfomycinResist"/>
</dbReference>
<dbReference type="Proteomes" id="UP000469462">
    <property type="component" value="Unassembled WGS sequence"/>
</dbReference>
<organism evidence="2 3">
    <name type="scientific">Sutterella seckii</name>
    <dbReference type="NCBI Taxonomy" id="1944635"/>
    <lineage>
        <taxon>Bacteria</taxon>
        <taxon>Pseudomonadati</taxon>
        <taxon>Pseudomonadota</taxon>
        <taxon>Betaproteobacteria</taxon>
        <taxon>Burkholderiales</taxon>
        <taxon>Sutterellaceae</taxon>
        <taxon>Sutterella</taxon>
    </lineage>
</organism>
<gene>
    <name evidence="2" type="ORF">GBM96_08145</name>
</gene>
<sequence>MKFQCIDHVVLTTKNLDKCLAFYRDLLGIPCSEQNGRWTIHLGESAIKIHCRPGEYQPAAGVPTAGSLDICLKLRETEFPAGMALEIARNEIADAGWEIVCDIGERTGANGPMESFYVRDPDGNLVEIMSCGIDD</sequence>
<dbReference type="InterPro" id="IPR037523">
    <property type="entry name" value="VOC_core"/>
</dbReference>
<evidence type="ECO:0000313" key="2">
    <source>
        <dbReference type="EMBL" id="KAB7650680.1"/>
    </source>
</evidence>
<accession>A0AAI9WMS3</accession>
<dbReference type="InterPro" id="IPR029068">
    <property type="entry name" value="Glyas_Bleomycin-R_OHBP_Dase"/>
</dbReference>
<dbReference type="PROSITE" id="PS51819">
    <property type="entry name" value="VOC"/>
    <property type="match status" value="1"/>
</dbReference>
<protein>
    <submittedName>
        <fullName evidence="2">VOC family protein</fullName>
    </submittedName>
</protein>
<dbReference type="PANTHER" id="PTHR21366">
    <property type="entry name" value="GLYOXALASE FAMILY PROTEIN"/>
    <property type="match status" value="1"/>
</dbReference>
<dbReference type="AlphaFoldDB" id="A0AAI9WMS3"/>
<dbReference type="Gene3D" id="3.10.180.10">
    <property type="entry name" value="2,3-Dihydroxybiphenyl 1,2-Dioxygenase, domain 1"/>
    <property type="match status" value="1"/>
</dbReference>
<dbReference type="SUPFAM" id="SSF54593">
    <property type="entry name" value="Glyoxalase/Bleomycin resistance protein/Dihydroxybiphenyl dioxygenase"/>
    <property type="match status" value="1"/>
</dbReference>
<feature type="domain" description="VOC" evidence="1">
    <location>
        <begin position="5"/>
        <end position="131"/>
    </location>
</feature>
<evidence type="ECO:0000259" key="1">
    <source>
        <dbReference type="PROSITE" id="PS51819"/>
    </source>
</evidence>
<dbReference type="Pfam" id="PF00903">
    <property type="entry name" value="Glyoxalase"/>
    <property type="match status" value="1"/>
</dbReference>
<dbReference type="RefSeq" id="WP_139687081.1">
    <property type="nucleotide sequence ID" value="NZ_WEHW01000031.1"/>
</dbReference>
<evidence type="ECO:0000313" key="3">
    <source>
        <dbReference type="Proteomes" id="UP000469462"/>
    </source>
</evidence>